<dbReference type="EMBL" id="KY652726">
    <property type="protein sequence ID" value="ARB12719.1"/>
    <property type="molecule type" value="Genomic_DNA"/>
</dbReference>
<keyword evidence="2" id="KW-1185">Reference proteome</keyword>
<organism evidence="1 2">
    <name type="scientific">Klebsiella phage vB_KpnM_BIS47</name>
    <dbReference type="NCBI Taxonomy" id="1907784"/>
    <lineage>
        <taxon>Viruses</taxon>
        <taxon>Duplodnaviria</taxon>
        <taxon>Heunggongvirae</taxon>
        <taxon>Uroviricota</taxon>
        <taxon>Caudoviricetes</taxon>
        <taxon>Vequintavirinae</taxon>
        <taxon>Mydovirus</taxon>
        <taxon>Mydovirus BIS47</taxon>
    </lineage>
</organism>
<proteinExistence type="predicted"/>
<dbReference type="Proteomes" id="UP000221691">
    <property type="component" value="Segment"/>
</dbReference>
<gene>
    <name evidence="1" type="ORF">BIS47_215</name>
</gene>
<protein>
    <submittedName>
        <fullName evidence="1">Uncharacterized protein</fullName>
    </submittedName>
</protein>
<dbReference type="KEGG" id="vg:55632708"/>
<accession>A0A1V0E793</accession>
<evidence type="ECO:0000313" key="1">
    <source>
        <dbReference type="EMBL" id="ARB12719.1"/>
    </source>
</evidence>
<name>A0A1V0E793_9CAUD</name>
<sequence>MSTLNKKVVHNLDFEIYLMGLGCCLIVNFEVQDGHDRIGYRYDIFCNRKIVEVYGAGEGGEREILISRDFTDDPLHITEEELSLVEVMMTHLSPFERSLHKLGCDLAVLHHNYASQEYAQEVVLTHLEKYLDAKKE</sequence>
<evidence type="ECO:0000313" key="2">
    <source>
        <dbReference type="Proteomes" id="UP000221691"/>
    </source>
</evidence>
<dbReference type="RefSeq" id="YP_009832722.1">
    <property type="nucleotide sequence ID" value="NC_048656.1"/>
</dbReference>
<dbReference type="GeneID" id="55632708"/>
<reference evidence="1 2" key="1">
    <citation type="submission" date="2017-02" db="EMBL/GenBank/DDBJ databases">
        <title>Genome sequencing and assembly of Klebsiella pneumoniae phages.</title>
        <authorList>
            <person name="Labudda L."/>
            <person name="Strapagiel D."/>
            <person name="Karczewska-Golec J."/>
            <person name="Golec P."/>
        </authorList>
    </citation>
    <scope>NUCLEOTIDE SEQUENCE [LARGE SCALE GENOMIC DNA]</scope>
</reference>